<keyword evidence="2" id="KW-1185">Reference proteome</keyword>
<evidence type="ECO:0000313" key="1">
    <source>
        <dbReference type="EMBL" id="MBO1360472.1"/>
    </source>
</evidence>
<sequence>MLISDEIAVVPVGVSCINGYQIARLKNRFEKKFGCSLIETSSFFRFIYQNPQGISKFFEKYVFLEENISSYDILIENHSSQAPYIPETGTWFVHDEPERLSRETGVVRSIDEIILHVRSKYSYLLEKMRALKHKKNGFLFLETRIWSRVHGIDISMDRLTGSLLVRISFLSVTPFLKHTLKERISMFLLGVNITLLTRSIFARLTS</sequence>
<protein>
    <submittedName>
        <fullName evidence="1">Uncharacterized protein</fullName>
    </submittedName>
</protein>
<comment type="caution">
    <text evidence="1">The sequence shown here is derived from an EMBL/GenBank/DDBJ whole genome shotgun (WGS) entry which is preliminary data.</text>
</comment>
<accession>A0ABS3LX29</accession>
<dbReference type="Proteomes" id="UP000664771">
    <property type="component" value="Unassembled WGS sequence"/>
</dbReference>
<organism evidence="1 2">
    <name type="scientific">Acetobacter sacchari</name>
    <dbReference type="NCBI Taxonomy" id="2661687"/>
    <lineage>
        <taxon>Bacteria</taxon>
        <taxon>Pseudomonadati</taxon>
        <taxon>Pseudomonadota</taxon>
        <taxon>Alphaproteobacteria</taxon>
        <taxon>Acetobacterales</taxon>
        <taxon>Acetobacteraceae</taxon>
        <taxon>Acetobacter</taxon>
    </lineage>
</organism>
<evidence type="ECO:0000313" key="2">
    <source>
        <dbReference type="Proteomes" id="UP000664771"/>
    </source>
</evidence>
<proteinExistence type="predicted"/>
<name>A0ABS3LX29_9PROT</name>
<gene>
    <name evidence="1" type="ORF">J2D73_11800</name>
</gene>
<reference evidence="1 2" key="1">
    <citation type="submission" date="2021-03" db="EMBL/GenBank/DDBJ databases">
        <title>The complete genome sequence of Acetobacter sacchari TBRC 11175.</title>
        <authorList>
            <person name="Charoenyingcharoen P."/>
            <person name="Yukphan P."/>
        </authorList>
    </citation>
    <scope>NUCLEOTIDE SEQUENCE [LARGE SCALE GENOMIC DNA]</scope>
    <source>
        <strain evidence="1 2">TBRC 11175</strain>
    </source>
</reference>
<dbReference type="EMBL" id="JAFVMF010000011">
    <property type="protein sequence ID" value="MBO1360472.1"/>
    <property type="molecule type" value="Genomic_DNA"/>
</dbReference>
<dbReference type="RefSeq" id="WP_207881747.1">
    <property type="nucleotide sequence ID" value="NZ_JAFVMF010000011.1"/>
</dbReference>